<proteinExistence type="predicted"/>
<protein>
    <submittedName>
        <fullName evidence="2">Hydantoin utilization protein B</fullName>
    </submittedName>
</protein>
<organism evidence="2 3">
    <name type="scientific">Paracraurococcus ruber</name>
    <dbReference type="NCBI Taxonomy" id="77675"/>
    <lineage>
        <taxon>Bacteria</taxon>
        <taxon>Pseudomonadati</taxon>
        <taxon>Pseudomonadota</taxon>
        <taxon>Alphaproteobacteria</taxon>
        <taxon>Acetobacterales</taxon>
        <taxon>Roseomonadaceae</taxon>
        <taxon>Paracraurococcus</taxon>
    </lineage>
</organism>
<name>A0ABS1CVG5_9PROT</name>
<dbReference type="InterPro" id="IPR003692">
    <property type="entry name" value="Hydantoinase_B"/>
</dbReference>
<evidence type="ECO:0000259" key="1">
    <source>
        <dbReference type="Pfam" id="PF02538"/>
    </source>
</evidence>
<dbReference type="RefSeq" id="WP_133220126.1">
    <property type="nucleotide sequence ID" value="NZ_NRSG01000050.1"/>
</dbReference>
<keyword evidence="3" id="KW-1185">Reference proteome</keyword>
<gene>
    <name evidence="2" type="ORF">CKO45_09190</name>
</gene>
<sequence length="656" mass="68563">MSLDRALLRVLANHATAAAEAMGWTLLRTAHSTFVKETEDFTCQLLTPEGLTFASPKNFGAHWFTGLDYGPAIALIEEGYEEGDIAITSDPYSGFVATHAPDTHLWKPVFHDGALVCFVGCHVHNTDVGGAVPASLSRSLTEVHQEGLRIPPMKLARRGVLNQELLRLIATNVRLPAQNRGDLGAQIAAVNTGERRVREMIARFGLPALQAAMPALLDYAEAQARRVIAGIPDGDYAYADYADEDSPGGRPCRIALTVRVRGGEAELDFTGSDPQLASSLNVPTGGRERHALAMVGLTLVLSTLEPDLLLNYGVYRPARAVLPPGTVLNAQAPAAVGMRSLTCMLAQAVTLGAFAQALPERLTALPAAGPSLVNVRTSDRAGRSYMASIGPIGGGGGGAARADADDGGGSLFGFIRNTPVEITEAELPIRVLRYGTVPDSGGPGLHRGGTAAAMEFQVFAPGSVVTARNRDRSVFASPGILGGRPGAPALFTRTPPRGTPIDLGNTDVVPCGPGDTILITGAGGGGYGDPFARPVEAVLQDVAGGLVSAGAARRDYGVALGADGALDAAETARLRAAPRLAPAGFFTLCATREGFERIWTPARYAALTELLATLPVHWRHFVKLRLFEAVTEPGSAADIAAAFAALGEAHPELRAP</sequence>
<dbReference type="PANTHER" id="PTHR11365">
    <property type="entry name" value="5-OXOPROLINASE RELATED"/>
    <property type="match status" value="1"/>
</dbReference>
<dbReference type="Proteomes" id="UP000697995">
    <property type="component" value="Unassembled WGS sequence"/>
</dbReference>
<comment type="caution">
    <text evidence="2">The sequence shown here is derived from an EMBL/GenBank/DDBJ whole genome shotgun (WGS) entry which is preliminary data.</text>
</comment>
<feature type="domain" description="Hydantoinase B/oxoprolinase" evidence="1">
    <location>
        <begin position="4"/>
        <end position="530"/>
    </location>
</feature>
<reference evidence="2 3" key="1">
    <citation type="journal article" date="2020" name="Microorganisms">
        <title>Osmotic Adaptation and Compatible Solute Biosynthesis of Phototrophic Bacteria as Revealed from Genome Analyses.</title>
        <authorList>
            <person name="Imhoff J.F."/>
            <person name="Rahn T."/>
            <person name="Kunzel S."/>
            <person name="Keller A."/>
            <person name="Neulinger S.C."/>
        </authorList>
    </citation>
    <scope>NUCLEOTIDE SEQUENCE [LARGE SCALE GENOMIC DNA]</scope>
    <source>
        <strain evidence="2 3">DSM 15382</strain>
    </source>
</reference>
<dbReference type="PANTHER" id="PTHR11365:SF23">
    <property type="entry name" value="HYPOTHETICAL 5-OXOPROLINASE (EUROFUNG)-RELATED"/>
    <property type="match status" value="1"/>
</dbReference>
<dbReference type="Pfam" id="PF02538">
    <property type="entry name" value="Hydantoinase_B"/>
    <property type="match status" value="1"/>
</dbReference>
<dbReference type="EMBL" id="NRSG01000050">
    <property type="protein sequence ID" value="MBK1658405.1"/>
    <property type="molecule type" value="Genomic_DNA"/>
</dbReference>
<evidence type="ECO:0000313" key="2">
    <source>
        <dbReference type="EMBL" id="MBK1658405.1"/>
    </source>
</evidence>
<dbReference type="InterPro" id="IPR045079">
    <property type="entry name" value="Oxoprolinase-like"/>
</dbReference>
<accession>A0ABS1CVG5</accession>
<evidence type="ECO:0000313" key="3">
    <source>
        <dbReference type="Proteomes" id="UP000697995"/>
    </source>
</evidence>